<organism evidence="2 3">
    <name type="scientific">Eutrema salsugineum</name>
    <name type="common">Saltwater cress</name>
    <name type="synonym">Sisymbrium salsugineum</name>
    <dbReference type="NCBI Taxonomy" id="72664"/>
    <lineage>
        <taxon>Eukaryota</taxon>
        <taxon>Viridiplantae</taxon>
        <taxon>Streptophyta</taxon>
        <taxon>Embryophyta</taxon>
        <taxon>Tracheophyta</taxon>
        <taxon>Spermatophyta</taxon>
        <taxon>Magnoliopsida</taxon>
        <taxon>eudicotyledons</taxon>
        <taxon>Gunneridae</taxon>
        <taxon>Pentapetalae</taxon>
        <taxon>rosids</taxon>
        <taxon>malvids</taxon>
        <taxon>Brassicales</taxon>
        <taxon>Brassicaceae</taxon>
        <taxon>Eutremeae</taxon>
        <taxon>Eutrema</taxon>
    </lineage>
</organism>
<dbReference type="EMBL" id="KI517416">
    <property type="protein sequence ID" value="ESQ47325.1"/>
    <property type="molecule type" value="Genomic_DNA"/>
</dbReference>
<reference evidence="2 3" key="1">
    <citation type="journal article" date="2013" name="Front. Plant Sci.">
        <title>The Reference Genome of the Halophytic Plant Eutrema salsugineum.</title>
        <authorList>
            <person name="Yang R."/>
            <person name="Jarvis D.E."/>
            <person name="Chen H."/>
            <person name="Beilstein M.A."/>
            <person name="Grimwood J."/>
            <person name="Jenkins J."/>
            <person name="Shu S."/>
            <person name="Prochnik S."/>
            <person name="Xin M."/>
            <person name="Ma C."/>
            <person name="Schmutz J."/>
            <person name="Wing R.A."/>
            <person name="Mitchell-Olds T."/>
            <person name="Schumaker K.S."/>
            <person name="Wang X."/>
        </authorList>
    </citation>
    <scope>NUCLEOTIDE SEQUENCE [LARGE SCALE GENOMIC DNA]</scope>
</reference>
<dbReference type="KEGG" id="eus:EUTSA_v10028341mg"/>
<dbReference type="AlphaFoldDB" id="V4LA67"/>
<proteinExistence type="predicted"/>
<keyword evidence="1" id="KW-0812">Transmembrane</keyword>
<dbReference type="Proteomes" id="UP000030689">
    <property type="component" value="Unassembled WGS sequence"/>
</dbReference>
<keyword evidence="1" id="KW-0472">Membrane</keyword>
<feature type="transmembrane region" description="Helical" evidence="1">
    <location>
        <begin position="6"/>
        <end position="25"/>
    </location>
</feature>
<dbReference type="Gramene" id="ESQ47325">
    <property type="protein sequence ID" value="ESQ47325"/>
    <property type="gene ID" value="EUTSA_v10028341mg"/>
</dbReference>
<evidence type="ECO:0000256" key="1">
    <source>
        <dbReference type="SAM" id="Phobius"/>
    </source>
</evidence>
<protein>
    <submittedName>
        <fullName evidence="2">Uncharacterized protein</fullName>
    </submittedName>
</protein>
<accession>V4LA67</accession>
<keyword evidence="1" id="KW-1133">Transmembrane helix</keyword>
<evidence type="ECO:0000313" key="2">
    <source>
        <dbReference type="EMBL" id="ESQ47325.1"/>
    </source>
</evidence>
<evidence type="ECO:0000313" key="3">
    <source>
        <dbReference type="Proteomes" id="UP000030689"/>
    </source>
</evidence>
<sequence length="86" mass="9386">MAKAASSLVLPIIFLVMFLVQTNMLNRKMGYPTFIYGRFIGPCSVNGKCGRACKFVFGPTANGGCDIAGTKQCICQYPCRNNKTHT</sequence>
<gene>
    <name evidence="2" type="ORF">EUTSA_v10028341mg</name>
</gene>
<name>V4LA67_EUTSA</name>
<keyword evidence="3" id="KW-1185">Reference proteome</keyword>